<evidence type="ECO:0000256" key="2">
    <source>
        <dbReference type="SAM" id="Phobius"/>
    </source>
</evidence>
<dbReference type="Proteomes" id="UP000053776">
    <property type="component" value="Unassembled WGS sequence"/>
</dbReference>
<accession>A0A0J9T7P0</accession>
<evidence type="ECO:0000256" key="1">
    <source>
        <dbReference type="SAM" id="MobiDB-lite"/>
    </source>
</evidence>
<keyword evidence="2" id="KW-1133">Transmembrane helix</keyword>
<sequence>MKMTTLWNIAIFAALLSKVVHIFLVEFARTKERGKFSGSILWTFFKTREEVYKRKILTEREEDNNDEFLMQFITDNNVSFSDNFMSLIDTKMLEDIDVKEKEITESIPIKEDTEEEKKKKRRRWYRECCKNIGKQCNYHSRMSRNATTNEKTEATTVEEGGKKKEEVEETTKKKRKRRTQIITAPKYGKSKRKYRWKRPSDSEENNAIKEEPVLVPRVPNRKYGNIFITKFEKEMAKQKYSKLLEIYAYKNRTSNDSEIIKLEDPGVSSTTSDNEELGKNKPSIEPSVQCETNEFNCYDSDILIKVRSEGNIDDEDYQGNMDDEHYQGNNDEEDSQGNRDEEDSERNNDEEDSQGNNGEDDSQENTDEVDSDSSENSSDSSHDLWKESESEENTDSDTDSDTETSSETLEQEEADNLNFD</sequence>
<feature type="compositionally biased region" description="Low complexity" evidence="1">
    <location>
        <begin position="145"/>
        <end position="158"/>
    </location>
</feature>
<evidence type="ECO:0000313" key="3">
    <source>
        <dbReference type="EMBL" id="KMZ91114.1"/>
    </source>
</evidence>
<feature type="region of interest" description="Disordered" evidence="1">
    <location>
        <begin position="143"/>
        <end position="208"/>
    </location>
</feature>
<organism evidence="3 4">
    <name type="scientific">Plasmodium vivax Mauritania I</name>
    <dbReference type="NCBI Taxonomy" id="1035515"/>
    <lineage>
        <taxon>Eukaryota</taxon>
        <taxon>Sar</taxon>
        <taxon>Alveolata</taxon>
        <taxon>Apicomplexa</taxon>
        <taxon>Aconoidasida</taxon>
        <taxon>Haemosporida</taxon>
        <taxon>Plasmodiidae</taxon>
        <taxon>Plasmodium</taxon>
        <taxon>Plasmodium (Plasmodium)</taxon>
    </lineage>
</organism>
<feature type="compositionally biased region" description="Acidic residues" evidence="1">
    <location>
        <begin position="389"/>
        <end position="420"/>
    </location>
</feature>
<feature type="compositionally biased region" description="Basic and acidic residues" evidence="1">
    <location>
        <begin position="159"/>
        <end position="171"/>
    </location>
</feature>
<dbReference type="OrthoDB" id="386518at2759"/>
<dbReference type="EMBL" id="KQ235090">
    <property type="protein sequence ID" value="KMZ91114.1"/>
    <property type="molecule type" value="Genomic_DNA"/>
</dbReference>
<feature type="compositionally biased region" description="Basic and acidic residues" evidence="1">
    <location>
        <begin position="198"/>
        <end position="208"/>
    </location>
</feature>
<protein>
    <submittedName>
        <fullName evidence="3">Uncharacterized protein</fullName>
    </submittedName>
</protein>
<feature type="transmembrane region" description="Helical" evidence="2">
    <location>
        <begin position="6"/>
        <end position="25"/>
    </location>
</feature>
<feature type="compositionally biased region" description="Acidic residues" evidence="1">
    <location>
        <begin position="330"/>
        <end position="373"/>
    </location>
</feature>
<proteinExistence type="predicted"/>
<name>A0A0J9T7P0_PLAVI</name>
<feature type="compositionally biased region" description="Basic residues" evidence="1">
    <location>
        <begin position="188"/>
        <end position="197"/>
    </location>
</feature>
<dbReference type="AlphaFoldDB" id="A0A0J9T7P0"/>
<reference evidence="3 4" key="1">
    <citation type="submission" date="2011-08" db="EMBL/GenBank/DDBJ databases">
        <title>The Genome Sequence of Plasmodium vivax Mauritania I.</title>
        <authorList>
            <consortium name="The Broad Institute Genome Sequencing Platform"/>
            <consortium name="The Broad Institute Genome Sequencing Center for Infectious Disease"/>
            <person name="Neafsey D."/>
            <person name="Carlton J."/>
            <person name="Barnwell J."/>
            <person name="Collins W."/>
            <person name="Escalante A."/>
            <person name="Mullikin J."/>
            <person name="Saul A."/>
            <person name="Guigo R."/>
            <person name="Camara F."/>
            <person name="Young S.K."/>
            <person name="Zeng Q."/>
            <person name="Gargeya S."/>
            <person name="Fitzgerald M."/>
            <person name="Haas B."/>
            <person name="Abouelleil A."/>
            <person name="Alvarado L."/>
            <person name="Arachchi H.M."/>
            <person name="Berlin A."/>
            <person name="Brown A."/>
            <person name="Chapman S.B."/>
            <person name="Chen Z."/>
            <person name="Dunbar C."/>
            <person name="Freedman E."/>
            <person name="Gearin G."/>
            <person name="Gellesch M."/>
            <person name="Goldberg J."/>
            <person name="Griggs A."/>
            <person name="Gujja S."/>
            <person name="Heiman D."/>
            <person name="Howarth C."/>
            <person name="Larson L."/>
            <person name="Lui A."/>
            <person name="MacDonald P.J.P."/>
            <person name="Montmayeur A."/>
            <person name="Murphy C."/>
            <person name="Neiman D."/>
            <person name="Pearson M."/>
            <person name="Priest M."/>
            <person name="Roberts A."/>
            <person name="Saif S."/>
            <person name="Shea T."/>
            <person name="Shenoy N."/>
            <person name="Sisk P."/>
            <person name="Stolte C."/>
            <person name="Sykes S."/>
            <person name="Wortman J."/>
            <person name="Nusbaum C."/>
            <person name="Birren B."/>
        </authorList>
    </citation>
    <scope>NUCLEOTIDE SEQUENCE [LARGE SCALE GENOMIC DNA]</scope>
    <source>
        <strain evidence="3 4">Mauritania I</strain>
    </source>
</reference>
<feature type="region of interest" description="Disordered" evidence="1">
    <location>
        <begin position="309"/>
        <end position="420"/>
    </location>
</feature>
<feature type="region of interest" description="Disordered" evidence="1">
    <location>
        <begin position="260"/>
        <end position="286"/>
    </location>
</feature>
<keyword evidence="2" id="KW-0472">Membrane</keyword>
<gene>
    <name evidence="3" type="ORF">PVMG_04886</name>
</gene>
<evidence type="ECO:0000313" key="4">
    <source>
        <dbReference type="Proteomes" id="UP000053776"/>
    </source>
</evidence>
<keyword evidence="2" id="KW-0812">Transmembrane</keyword>